<dbReference type="AlphaFoldDB" id="A0A133VBA9"/>
<dbReference type="InterPro" id="IPR000182">
    <property type="entry name" value="GNAT_dom"/>
</dbReference>
<evidence type="ECO:0000256" key="2">
    <source>
        <dbReference type="ARBA" id="ARBA00012957"/>
    </source>
</evidence>
<name>A0A133VBA9_9EURY</name>
<evidence type="ECO:0000256" key="4">
    <source>
        <dbReference type="ARBA" id="ARBA00022741"/>
    </source>
</evidence>
<dbReference type="SUPFAM" id="SSF56059">
    <property type="entry name" value="Glutathione synthetase ATP-binding domain-like"/>
    <property type="match status" value="1"/>
</dbReference>
<dbReference type="GO" id="GO:0005524">
    <property type="term" value="F:ATP binding"/>
    <property type="evidence" value="ECO:0007669"/>
    <property type="project" value="UniProtKB-UniRule"/>
</dbReference>
<reference evidence="9 10" key="1">
    <citation type="journal article" date="2016" name="Sci. Rep.">
        <title>Metabolic traits of an uncultured archaeal lineage -MSBL1- from brine pools of the Red Sea.</title>
        <authorList>
            <person name="Mwirichia R."/>
            <person name="Alam I."/>
            <person name="Rashid M."/>
            <person name="Vinu M."/>
            <person name="Ba-Alawi W."/>
            <person name="Anthony Kamau A."/>
            <person name="Kamanda Ngugi D."/>
            <person name="Goker M."/>
            <person name="Klenk H.P."/>
            <person name="Bajic V."/>
            <person name="Stingl U."/>
        </authorList>
    </citation>
    <scope>NUCLEOTIDE SEQUENCE [LARGE SCALE GENOMIC DNA]</scope>
    <source>
        <strain evidence="9">SCGC-AAA261F19</strain>
    </source>
</reference>
<gene>
    <name evidence="9" type="ORF">AKJ45_00615</name>
</gene>
<keyword evidence="3" id="KW-0436">Ligase</keyword>
<protein>
    <recommendedName>
        <fullName evidence="2">acetate--CoA ligase (ADP-forming)</fullName>
        <ecNumber evidence="2">6.2.1.13</ecNumber>
    </recommendedName>
</protein>
<dbReference type="CDD" id="cd04301">
    <property type="entry name" value="NAT_SF"/>
    <property type="match status" value="1"/>
</dbReference>
<dbReference type="EC" id="6.2.1.13" evidence="2"/>
<dbReference type="Pfam" id="PF13380">
    <property type="entry name" value="CoA_binding_2"/>
    <property type="match status" value="1"/>
</dbReference>
<dbReference type="PATRIC" id="fig|1698275.3.peg.387"/>
<comment type="caution">
    <text evidence="9">The sequence shown here is derived from an EMBL/GenBank/DDBJ whole genome shotgun (WGS) entry which is preliminary data.</text>
</comment>
<proteinExistence type="predicted"/>
<evidence type="ECO:0000256" key="1">
    <source>
        <dbReference type="ARBA" id="ARBA00001619"/>
    </source>
</evidence>
<evidence type="ECO:0000313" key="10">
    <source>
        <dbReference type="Proteomes" id="UP000070565"/>
    </source>
</evidence>
<evidence type="ECO:0000259" key="7">
    <source>
        <dbReference type="PROSITE" id="PS50975"/>
    </source>
</evidence>
<dbReference type="FunFam" id="3.30.1490.20:FF:000020">
    <property type="entry name" value="Protein lysine acetyltransferase"/>
    <property type="match status" value="1"/>
</dbReference>
<evidence type="ECO:0000256" key="6">
    <source>
        <dbReference type="PROSITE-ProRule" id="PRU00409"/>
    </source>
</evidence>
<feature type="domain" description="N-acetyltransferase" evidence="8">
    <location>
        <begin position="742"/>
        <end position="896"/>
    </location>
</feature>
<keyword evidence="5 6" id="KW-0067">ATP-binding</keyword>
<dbReference type="InterPro" id="IPR051538">
    <property type="entry name" value="Acyl-CoA_Synth/Transferase"/>
</dbReference>
<dbReference type="InterPro" id="IPR016102">
    <property type="entry name" value="Succinyl-CoA_synth-like"/>
</dbReference>
<dbReference type="PANTHER" id="PTHR43334">
    <property type="entry name" value="ACETATE--COA LIGASE [ADP-FORMING]"/>
    <property type="match status" value="1"/>
</dbReference>
<keyword evidence="10" id="KW-1185">Reference proteome</keyword>
<dbReference type="InterPro" id="IPR003781">
    <property type="entry name" value="CoA-bd"/>
</dbReference>
<evidence type="ECO:0000313" key="9">
    <source>
        <dbReference type="EMBL" id="KXB03741.1"/>
    </source>
</evidence>
<dbReference type="GO" id="GO:0043758">
    <property type="term" value="F:acetate-CoA ligase (ADP-forming) activity"/>
    <property type="evidence" value="ECO:0007669"/>
    <property type="project" value="UniProtKB-EC"/>
</dbReference>
<dbReference type="SUPFAM" id="SSF55729">
    <property type="entry name" value="Acyl-CoA N-acyltransferases (Nat)"/>
    <property type="match status" value="1"/>
</dbReference>
<sequence length="896" mass="99325">MTIKSLDKIFAPDSVAVVGATDRKGAMGRTLTINLVENYKGEVHLVNPNRDKVLGIRTLPNVKSISNGADLALIATPRHTVSQIVEECGRAEIPAIIIFSSGFSESGSEGKKLEKEIEKKRNEYGMRILGPNSMGVVRPCLNFNATLSDRMPEPGETAFISQSGALGPSLIDQQARAGAGLSGFVSVGNMLDVDFGDLIDYFGQDPETRTILMYIESIEDPKKFLSAAKGFAKTKPIILNKAGGKYPESSEVIASHIGSSPGEDSLYDALFKRAGVVRVDEISDLFFCSEALAHGRLPKGPSLAVITNAGGPGVVAIDTLLDRGGKLASFSDETVRKLKKDLKPYASTLNPIDILSDANADDYLKCVKTCLEDENVDGILVIYAPHGEFSSNRLAKGLASLSDKTRKTILACWMGEKATQKGRNILRRGGVPTLSSPEQAVKIFMYMYGYRGNKELLYETPKPLSADKMTLKHQLSQRDYIRAMIRKAVSEGRDALTEKESKGFLMTYGIPAVMPHVAKTPEKASDLAVELGFPVVLKVHSPDIVHKSDIGSVALNLESKTEVEEAFSKIMRCVKDQRPTAEIGGVVVQRMVENINCKLTLRSKKDPRFGSVVIFGRGGVDGEFYQDKAVGFPPMNYGHAKRLVESTKVPDFLERMGKSPAKLKPLMEYLARFSQLLIDHPEVQEADIDLASTEEGFIVMDASMMLDREVSPGEAELHKHLIEEPYPLKYIKKERLEDGREVKIRPIKPEDEPLILGLFDTFSKETWRRRFFGPIREITHDDMIRFANIDYSREIAFVGELIESEERKIIGIGRLIREIGEDSGEFAVAVGDPWQEIGLGTKLMESLIEFGRDKGLKRIWGTVQRNNFRMIHICRKLGFLIENQFLETIKLVLELY</sequence>
<dbReference type="InterPro" id="IPR013815">
    <property type="entry name" value="ATP_grasp_subdomain_1"/>
</dbReference>
<accession>A0A133VBA9</accession>
<dbReference type="PROSITE" id="PS50975">
    <property type="entry name" value="ATP_GRASP"/>
    <property type="match status" value="1"/>
</dbReference>
<dbReference type="PANTHER" id="PTHR43334:SF1">
    <property type="entry name" value="3-HYDROXYPROPIONATE--COA LIGASE [ADP-FORMING]"/>
    <property type="match status" value="1"/>
</dbReference>
<dbReference type="SMART" id="SM00881">
    <property type="entry name" value="CoA_binding"/>
    <property type="match status" value="1"/>
</dbReference>
<dbReference type="Gene3D" id="3.40.50.720">
    <property type="entry name" value="NAD(P)-binding Rossmann-like Domain"/>
    <property type="match status" value="1"/>
</dbReference>
<dbReference type="InterPro" id="IPR016181">
    <property type="entry name" value="Acyl_CoA_acyltransferase"/>
</dbReference>
<dbReference type="PROSITE" id="PS51186">
    <property type="entry name" value="GNAT"/>
    <property type="match status" value="1"/>
</dbReference>
<dbReference type="Gene3D" id="3.40.630.30">
    <property type="match status" value="1"/>
</dbReference>
<feature type="domain" description="ATP-grasp" evidence="7">
    <location>
        <begin position="502"/>
        <end position="538"/>
    </location>
</feature>
<dbReference type="Gene3D" id="3.30.470.20">
    <property type="entry name" value="ATP-grasp fold, B domain"/>
    <property type="match status" value="1"/>
</dbReference>
<dbReference type="GO" id="GO:0046872">
    <property type="term" value="F:metal ion binding"/>
    <property type="evidence" value="ECO:0007669"/>
    <property type="project" value="InterPro"/>
</dbReference>
<evidence type="ECO:0000256" key="3">
    <source>
        <dbReference type="ARBA" id="ARBA00022598"/>
    </source>
</evidence>
<dbReference type="Proteomes" id="UP000070565">
    <property type="component" value="Unassembled WGS sequence"/>
</dbReference>
<comment type="catalytic activity">
    <reaction evidence="1">
        <text>acetate + ATP + CoA = acetyl-CoA + ADP + phosphate</text>
        <dbReference type="Rhea" id="RHEA:15081"/>
        <dbReference type="ChEBI" id="CHEBI:30089"/>
        <dbReference type="ChEBI" id="CHEBI:30616"/>
        <dbReference type="ChEBI" id="CHEBI:43474"/>
        <dbReference type="ChEBI" id="CHEBI:57287"/>
        <dbReference type="ChEBI" id="CHEBI:57288"/>
        <dbReference type="ChEBI" id="CHEBI:456216"/>
        <dbReference type="EC" id="6.2.1.13"/>
    </reaction>
</comment>
<dbReference type="Gene3D" id="3.30.1490.20">
    <property type="entry name" value="ATP-grasp fold, A domain"/>
    <property type="match status" value="1"/>
</dbReference>
<dbReference type="SUPFAM" id="SSF52210">
    <property type="entry name" value="Succinyl-CoA synthetase domains"/>
    <property type="match status" value="2"/>
</dbReference>
<dbReference type="Pfam" id="PF13607">
    <property type="entry name" value="Succ_CoA_lig"/>
    <property type="match status" value="1"/>
</dbReference>
<dbReference type="InterPro" id="IPR011761">
    <property type="entry name" value="ATP-grasp"/>
</dbReference>
<dbReference type="GO" id="GO:0016747">
    <property type="term" value="F:acyltransferase activity, transferring groups other than amino-acyl groups"/>
    <property type="evidence" value="ECO:0007669"/>
    <property type="project" value="InterPro"/>
</dbReference>
<evidence type="ECO:0000256" key="5">
    <source>
        <dbReference type="ARBA" id="ARBA00022840"/>
    </source>
</evidence>
<dbReference type="InterPro" id="IPR036291">
    <property type="entry name" value="NAD(P)-bd_dom_sf"/>
</dbReference>
<organism evidence="9 10">
    <name type="scientific">candidate division MSBL1 archaeon SCGC-AAA261F19</name>
    <dbReference type="NCBI Taxonomy" id="1698275"/>
    <lineage>
        <taxon>Archaea</taxon>
        <taxon>Methanobacteriati</taxon>
        <taxon>Methanobacteriota</taxon>
        <taxon>candidate division MSBL1</taxon>
    </lineage>
</organism>
<dbReference type="Gene3D" id="3.40.50.261">
    <property type="entry name" value="Succinyl-CoA synthetase domains"/>
    <property type="match status" value="2"/>
</dbReference>
<dbReference type="EMBL" id="LHXZ01000004">
    <property type="protein sequence ID" value="KXB03741.1"/>
    <property type="molecule type" value="Genomic_DNA"/>
</dbReference>
<dbReference type="InterPro" id="IPR032875">
    <property type="entry name" value="Succ_CoA_lig_flav_dom"/>
</dbReference>
<keyword evidence="4 6" id="KW-0547">Nucleotide-binding</keyword>
<dbReference type="Pfam" id="PF13549">
    <property type="entry name" value="ATP-grasp_5"/>
    <property type="match status" value="1"/>
</dbReference>
<dbReference type="Pfam" id="PF00583">
    <property type="entry name" value="Acetyltransf_1"/>
    <property type="match status" value="1"/>
</dbReference>
<evidence type="ECO:0000259" key="8">
    <source>
        <dbReference type="PROSITE" id="PS51186"/>
    </source>
</evidence>
<dbReference type="SUPFAM" id="SSF51735">
    <property type="entry name" value="NAD(P)-binding Rossmann-fold domains"/>
    <property type="match status" value="1"/>
</dbReference>